<organism evidence="1 2">
    <name type="scientific">Eretmocerus hayati</name>
    <dbReference type="NCBI Taxonomy" id="131215"/>
    <lineage>
        <taxon>Eukaryota</taxon>
        <taxon>Metazoa</taxon>
        <taxon>Ecdysozoa</taxon>
        <taxon>Arthropoda</taxon>
        <taxon>Hexapoda</taxon>
        <taxon>Insecta</taxon>
        <taxon>Pterygota</taxon>
        <taxon>Neoptera</taxon>
        <taxon>Endopterygota</taxon>
        <taxon>Hymenoptera</taxon>
        <taxon>Apocrita</taxon>
        <taxon>Proctotrupomorpha</taxon>
        <taxon>Chalcidoidea</taxon>
        <taxon>Aphelinidae</taxon>
        <taxon>Aphelininae</taxon>
        <taxon>Eretmocerus</taxon>
    </lineage>
</organism>
<proteinExistence type="predicted"/>
<evidence type="ECO:0000313" key="1">
    <source>
        <dbReference type="EMBL" id="KAJ8679050.1"/>
    </source>
</evidence>
<accession>A0ACC2PBB2</accession>
<keyword evidence="2" id="KW-1185">Reference proteome</keyword>
<reference evidence="1" key="1">
    <citation type="submission" date="2023-04" db="EMBL/GenBank/DDBJ databases">
        <title>A chromosome-level genome assembly of the parasitoid wasp Eretmocerus hayati.</title>
        <authorList>
            <person name="Zhong Y."/>
            <person name="Liu S."/>
            <person name="Liu Y."/>
        </authorList>
    </citation>
    <scope>NUCLEOTIDE SEQUENCE</scope>
    <source>
        <strain evidence="1">ZJU_SS_LIU_2023</strain>
    </source>
</reference>
<gene>
    <name evidence="1" type="ORF">QAD02_014837</name>
</gene>
<sequence>MWALVLWTFLDPPQSSIVNSRYLRQKKTAARASDGKVYPVKVVAEDNDKDYLTSLHVSTEGEIMVETSNNEELLSNKREIAREKRQATKCLNTAMENIDKNLTGRSIFDDEAGSEDEGGSSPSPALQPKKTRQSQQKCPANDSNGSSMGGCYFCNIYSEGFVNTYVTKKKALSLQEFKRCITLHCGAMKSKYGKDGSKKSATKVEESNKKKGKMSHSTPKKDTVSADESQSDDLEESPHHQSVVQSRKKDRKGTTQKDLPENRELNRINQSSLPISKDTQHQSNSDSDVSIMSDTYSRVSTQNDEETRMNMISDGKSYSESKDEREKLGKNERGDSECAAAVLNSVGLKDKNSPKKVVRLVASLDSSKTQVSQESKRPSLFCRVNEEIERVSEKEMQSIYKEKTLDETQTENSPIREKNRRNYENNIKSSTEERGGSLKLRRKEDGVRDSSIPSVDEKTLMSGTKKRSSSREISISRNREKESKSRHSHGTDDKDDKRSRSSDRRDKKSPKRKHRSRSGKKHSKKSRKDRSHERHHHKSKRHRSRSRSSSRRRD</sequence>
<evidence type="ECO:0000313" key="2">
    <source>
        <dbReference type="Proteomes" id="UP001239111"/>
    </source>
</evidence>
<comment type="caution">
    <text evidence="1">The sequence shown here is derived from an EMBL/GenBank/DDBJ whole genome shotgun (WGS) entry which is preliminary data.</text>
</comment>
<dbReference type="Proteomes" id="UP001239111">
    <property type="component" value="Chromosome 2"/>
</dbReference>
<dbReference type="EMBL" id="CM056742">
    <property type="protein sequence ID" value="KAJ8679050.1"/>
    <property type="molecule type" value="Genomic_DNA"/>
</dbReference>
<protein>
    <submittedName>
        <fullName evidence="1">Uncharacterized protein</fullName>
    </submittedName>
</protein>
<name>A0ACC2PBB2_9HYME</name>